<name>A0A553PH80_TIGCA</name>
<accession>A0A553PH80</accession>
<feature type="compositionally biased region" description="Low complexity" evidence="2">
    <location>
        <begin position="1271"/>
        <end position="1285"/>
    </location>
</feature>
<evidence type="ECO:0000256" key="1">
    <source>
        <dbReference type="SAM" id="Coils"/>
    </source>
</evidence>
<evidence type="ECO:0000256" key="2">
    <source>
        <dbReference type="SAM" id="MobiDB-lite"/>
    </source>
</evidence>
<feature type="region of interest" description="Disordered" evidence="2">
    <location>
        <begin position="1741"/>
        <end position="1765"/>
    </location>
</feature>
<sequence>LRVAQESPDSPSLSSFIPRPRRSNSVSRSNGNEAQTGDRRTTSSNDSGNGKPRREENRFFAHHKLRQSQSVDLYRAQLEEKDKTIAAMKQAAKERDWKFEKLKLNLQTFKSVGSLKDLGAISPFPNAPELGESDPNKRVCDYPTYMKLLQENAQLQHLNRLLQSRMSEGLSEERQNLLHTELMVTEAKIKDLEAILNGQNVDLTLVEEKKQLQQLNLGLAERIAELQENESKILGKLQDSKDQSELLEFRVLELEEDKTKSPSSSNNHDQMGHDDPQLGTLNDETDLDDSGCNSSATTDEDILELYQDFRGEKVADTKNQLQRLVSSLPKANDKSLLLQTVALFETLLSKIHDLQAENETLKTRVEFESENRSTTNDQMILEMELSRKDLQIARQAVDELTQERHILQRDLNATKQDLERKETKNAQIQDARNKLEVDLRNQIASLTSKLNTTMVGRESESQMYEQAIMKANHLENTLKELDAKTKTLSTENAELKENLATVLENHTSKSVGSIGSEYSSSSHRKVPSVISDGGSDHPKTSNGTSSGVSSDLSDSDTDHHDEGHHHSRRKVSSSSSTRVMEESGIFDASTSTSPDLMGANFTETATQTMEKSLNPTTVKKSPLLLRHASDYESCEELDDLREECRDLVTRKNSLEDEIESFKSEIKTLKSTMEDASAGSDDKITRLEQVEYSLRNQLKEWEKKYRELHKQNQNLLEEKCELEEAENDSRLNAQRWEHQYRLTYDRNEQLNQELQMERNNVLMVRDDLSESQSKELDVRNDVAYLEALVQRYEQRIFDLEEVEVELREKLILLEKACYVVAWFHSATKINKSPLPILMEIHDSETQTSLLENGPTQDPRMDELEAYIRNLERDKSRLEDSLMSMMAEKDSIARSLEGTHEDRIERILQLEDRINDLNQAAREANEAHIQEIKHLKAQLQSSETSSQETTLSQSVQKSEAMETSHYSQDLAAVDLLQDELSALKEKELAYCQTIQEADAILAKVQNNYEKTIQALEEDKVSLLEKIRRMETNEQLHKKDLREITQNHVGGSETQKMAQLLERLMDTERTVIELKEVIFRLERSEREISLKILAEQKNNATFKNELHDQEALVAKLYQIEKDNAELNEEILRLKEIERRFQDRQLSEGMLNCREQELEERESSLQTEICDLDRSAMERDKAWRDKVTSLSHELQLHKETSDQLKEEVEKQNVYRVQVEGLSHQVNDMKETLASQTQALESNEATYRSEVSIPPTSPPVTIRSESERRSRSGCATGTSGVSGETSSSSCSINSFRLTRYRSIRDHTGRYFLVNSNLGSYPNWIQVLSSLPTIPNDRIAVLTKLRNQLSFSTSQLRDLDALNSTLQDEIRSLKASLSVRESEVRQLWQREERSLIDTNAKLRVKDEEIENLRQELARWTTENQSQENELHHMLNYEGGLISIRRNLEFVVQNIKSDPIDSVLVRLCDISEQLQALSYVICSQPNHSDPTFDLFRCESEEAIQTQFMPSNGEPTLSKEQLAFFNTGSDYSLKHGLDGPDFGLPSLESNASSCTYHSSASTLVPTNADEIQMRCIRLEEELTLANQECSEMQNKLEDQEMLLDTKNKEIVDLTAVVEHLRQLNIRITEQHERHKVRFDSINSRMKETQSSYDQLDHKCANKDFLIRTLADLMKTATDLRSTSIVRYLREATFKPSYVRGLDFTMESLCRFIESGNLSHIAQEYKESNSLDSTIAPWMIESAKIKDNLNHSKSDKVGREEKKAQLNSNGPLTKPETVRVTRRVGADSLLLAWHPPKDSRVLGYMIFVNSEARQKVRSASRTKALLHGLSLESTFTIGIESLGPGDSASQRIDIKFEPDLLKTIAKRKTPPPPPMKPHVERLLPLPVAIKDVSQ</sequence>
<feature type="compositionally biased region" description="Low complexity" evidence="2">
    <location>
        <begin position="509"/>
        <end position="521"/>
    </location>
</feature>
<comment type="caution">
    <text evidence="4">The sequence shown here is derived from an EMBL/GenBank/DDBJ whole genome shotgun (WGS) entry which is preliminary data.</text>
</comment>
<gene>
    <name evidence="4" type="ORF">TCAL_00006</name>
</gene>
<feature type="region of interest" description="Disordered" evidence="2">
    <location>
        <begin position="254"/>
        <end position="296"/>
    </location>
</feature>
<feature type="domain" description="Fibronectin type-III" evidence="3">
    <location>
        <begin position="1765"/>
        <end position="1850"/>
    </location>
</feature>
<organism evidence="4 5">
    <name type="scientific">Tigriopus californicus</name>
    <name type="common">Marine copepod</name>
    <dbReference type="NCBI Taxonomy" id="6832"/>
    <lineage>
        <taxon>Eukaryota</taxon>
        <taxon>Metazoa</taxon>
        <taxon>Ecdysozoa</taxon>
        <taxon>Arthropoda</taxon>
        <taxon>Crustacea</taxon>
        <taxon>Multicrustacea</taxon>
        <taxon>Hexanauplia</taxon>
        <taxon>Copepoda</taxon>
        <taxon>Harpacticoida</taxon>
        <taxon>Harpacticidae</taxon>
        <taxon>Tigriopus</taxon>
    </lineage>
</organism>
<feature type="coiled-coil region" evidence="1">
    <location>
        <begin position="344"/>
        <end position="438"/>
    </location>
</feature>
<feature type="coiled-coil region" evidence="1">
    <location>
        <begin position="464"/>
        <end position="505"/>
    </location>
</feature>
<protein>
    <recommendedName>
        <fullName evidence="3">Fibronectin type-III domain-containing protein</fullName>
    </recommendedName>
</protein>
<evidence type="ECO:0000259" key="3">
    <source>
        <dbReference type="PROSITE" id="PS50853"/>
    </source>
</evidence>
<dbReference type="PANTHER" id="PTHR23159">
    <property type="entry name" value="CENTROSOMAL PROTEIN 2"/>
    <property type="match status" value="1"/>
</dbReference>
<feature type="non-terminal residue" evidence="4">
    <location>
        <position position="1"/>
    </location>
</feature>
<reference evidence="4 5" key="1">
    <citation type="journal article" date="2018" name="Nat. Ecol. Evol.">
        <title>Genomic signatures of mitonuclear coevolution across populations of Tigriopus californicus.</title>
        <authorList>
            <person name="Barreto F.S."/>
            <person name="Watson E.T."/>
            <person name="Lima T.G."/>
            <person name="Willett C.S."/>
            <person name="Edmands S."/>
            <person name="Li W."/>
            <person name="Burton R.S."/>
        </authorList>
    </citation>
    <scope>NUCLEOTIDE SEQUENCE [LARGE SCALE GENOMIC DNA]</scope>
    <source>
        <strain evidence="4 5">San Diego</strain>
    </source>
</reference>
<dbReference type="Proteomes" id="UP000318571">
    <property type="component" value="Chromosome 5"/>
</dbReference>
<dbReference type="SUPFAM" id="SSF49265">
    <property type="entry name" value="Fibronectin type III"/>
    <property type="match status" value="1"/>
</dbReference>
<dbReference type="CDD" id="cd00063">
    <property type="entry name" value="FN3"/>
    <property type="match status" value="1"/>
</dbReference>
<feature type="coiled-coil region" evidence="1">
    <location>
        <begin position="637"/>
        <end position="808"/>
    </location>
</feature>
<keyword evidence="5" id="KW-1185">Reference proteome</keyword>
<proteinExistence type="predicted"/>
<feature type="coiled-coil region" evidence="1">
    <location>
        <begin position="1106"/>
        <end position="1140"/>
    </location>
</feature>
<dbReference type="InterPro" id="IPR036116">
    <property type="entry name" value="FN3_sf"/>
</dbReference>
<feature type="region of interest" description="Disordered" evidence="2">
    <location>
        <begin position="1"/>
        <end position="54"/>
    </location>
</feature>
<dbReference type="PANTHER" id="PTHR23159:SF31">
    <property type="entry name" value="CENTROSOME-ASSOCIATED PROTEIN CEP250 ISOFORM X1"/>
    <property type="match status" value="1"/>
</dbReference>
<dbReference type="Pfam" id="PF16034">
    <property type="entry name" value="JAKMIP_CC3"/>
    <property type="match status" value="1"/>
</dbReference>
<evidence type="ECO:0000313" key="5">
    <source>
        <dbReference type="Proteomes" id="UP000318571"/>
    </source>
</evidence>
<feature type="compositionally biased region" description="Basic and acidic residues" evidence="2">
    <location>
        <begin position="1741"/>
        <end position="1755"/>
    </location>
</feature>
<dbReference type="PROSITE" id="PS50853">
    <property type="entry name" value="FN3"/>
    <property type="match status" value="1"/>
</dbReference>
<feature type="compositionally biased region" description="Low complexity" evidence="2">
    <location>
        <begin position="541"/>
        <end position="552"/>
    </location>
</feature>
<evidence type="ECO:0000313" key="4">
    <source>
        <dbReference type="EMBL" id="TRY77024.1"/>
    </source>
</evidence>
<feature type="coiled-coil region" evidence="1">
    <location>
        <begin position="1350"/>
        <end position="1423"/>
    </location>
</feature>
<dbReference type="EMBL" id="VCGU01000004">
    <property type="protein sequence ID" value="TRY77024.1"/>
    <property type="molecule type" value="Genomic_DNA"/>
</dbReference>
<feature type="coiled-coil region" evidence="1">
    <location>
        <begin position="859"/>
        <end position="943"/>
    </location>
</feature>
<dbReference type="InterPro" id="IPR003961">
    <property type="entry name" value="FN3_dom"/>
</dbReference>
<feature type="coiled-coil region" evidence="1">
    <location>
        <begin position="992"/>
        <end position="1074"/>
    </location>
</feature>
<feature type="region of interest" description="Disordered" evidence="2">
    <location>
        <begin position="509"/>
        <end position="598"/>
    </location>
</feature>
<dbReference type="InterPro" id="IPR031994">
    <property type="entry name" value="JAKMIP_C"/>
</dbReference>
<feature type="coiled-coil region" evidence="1">
    <location>
        <begin position="1560"/>
        <end position="1601"/>
    </location>
</feature>
<feature type="region of interest" description="Disordered" evidence="2">
    <location>
        <begin position="1238"/>
        <end position="1285"/>
    </location>
</feature>
<keyword evidence="1" id="KW-0175">Coiled coil</keyword>